<keyword evidence="2 6" id="KW-0812">Transmembrane</keyword>
<evidence type="ECO:0000256" key="1">
    <source>
        <dbReference type="ARBA" id="ARBA00004141"/>
    </source>
</evidence>
<evidence type="ECO:0000256" key="4">
    <source>
        <dbReference type="ARBA" id="ARBA00023136"/>
    </source>
</evidence>
<accession>A0A6U1R7F7</accession>
<dbReference type="PANTHER" id="PTHR12665">
    <property type="entry name" value="ORMDL PROTEINS"/>
    <property type="match status" value="1"/>
</dbReference>
<reference evidence="7" key="1">
    <citation type="submission" date="2021-01" db="EMBL/GenBank/DDBJ databases">
        <authorList>
            <person name="Corre E."/>
            <person name="Pelletier E."/>
            <person name="Niang G."/>
            <person name="Scheremetjew M."/>
            <person name="Finn R."/>
            <person name="Kale V."/>
            <person name="Holt S."/>
            <person name="Cochrane G."/>
            <person name="Meng A."/>
            <person name="Brown T."/>
            <person name="Cohen L."/>
        </authorList>
    </citation>
    <scope>NUCLEOTIDE SEQUENCE</scope>
    <source>
        <strain evidence="7">ECT3854</strain>
    </source>
</reference>
<dbReference type="Pfam" id="PF04061">
    <property type="entry name" value="ORMDL"/>
    <property type="match status" value="1"/>
</dbReference>
<proteinExistence type="predicted"/>
<evidence type="ECO:0000256" key="5">
    <source>
        <dbReference type="SAM" id="MobiDB-lite"/>
    </source>
</evidence>
<keyword evidence="3 6" id="KW-1133">Transmembrane helix</keyword>
<comment type="subcellular location">
    <subcellularLocation>
        <location evidence="1">Membrane</location>
        <topology evidence="1">Multi-pass membrane protein</topology>
    </subcellularLocation>
</comment>
<dbReference type="AlphaFoldDB" id="A0A6U1R7F7"/>
<dbReference type="EMBL" id="HBFW01015132">
    <property type="protein sequence ID" value="CAD8938577.1"/>
    <property type="molecule type" value="Transcribed_RNA"/>
</dbReference>
<dbReference type="EMBL" id="HBFW01015133">
    <property type="protein sequence ID" value="CAD8938578.1"/>
    <property type="molecule type" value="Transcribed_RNA"/>
</dbReference>
<evidence type="ECO:0008006" key="9">
    <source>
        <dbReference type="Google" id="ProtNLM"/>
    </source>
</evidence>
<feature type="transmembrane region" description="Helical" evidence="6">
    <location>
        <begin position="83"/>
        <end position="101"/>
    </location>
</feature>
<protein>
    <recommendedName>
        <fullName evidence="9">ORM1-like protein 3</fullName>
    </recommendedName>
</protein>
<keyword evidence="4 6" id="KW-0472">Membrane</keyword>
<evidence type="ECO:0000313" key="8">
    <source>
        <dbReference type="EMBL" id="CAD8938578.1"/>
    </source>
</evidence>
<organism evidence="7">
    <name type="scientific">Cyclophora tenuis</name>
    <name type="common">Marine diatom</name>
    <dbReference type="NCBI Taxonomy" id="216820"/>
    <lineage>
        <taxon>Eukaryota</taxon>
        <taxon>Sar</taxon>
        <taxon>Stramenopiles</taxon>
        <taxon>Ochrophyta</taxon>
        <taxon>Bacillariophyta</taxon>
        <taxon>Fragilariophyceae</taxon>
        <taxon>Fragilariophycidae</taxon>
        <taxon>Cyclophorales</taxon>
        <taxon>Cyclophoraceae</taxon>
        <taxon>Cyclophora</taxon>
    </lineage>
</organism>
<sequence length="197" mass="22482">MVPSPSSPTRPPPPRRPRMNSKDIPRTYSGLYGYGNDLLPFELARNSNTEWVANAGWQLLLTYISVIFMFLLVLLAFFPWNLVWTAVHTIHFFAGMVYMHWIKGSPNFYEQGEMNAMTFWEQLQSTQGTANAQRALLVVPTLLCYAACHFANYDFEISVWNIVLWAVAVLCKLPFMNGVRVLGINRTTGIDDDLKVK</sequence>
<dbReference type="GO" id="GO:0005789">
    <property type="term" value="C:endoplasmic reticulum membrane"/>
    <property type="evidence" value="ECO:0007669"/>
    <property type="project" value="InterPro"/>
</dbReference>
<feature type="transmembrane region" description="Helical" evidence="6">
    <location>
        <begin position="55"/>
        <end position="77"/>
    </location>
</feature>
<evidence type="ECO:0000256" key="2">
    <source>
        <dbReference type="ARBA" id="ARBA00022692"/>
    </source>
</evidence>
<evidence type="ECO:0000256" key="6">
    <source>
        <dbReference type="SAM" id="Phobius"/>
    </source>
</evidence>
<name>A0A6U1R7F7_CYCTE</name>
<gene>
    <name evidence="7" type="ORF">CTEN0397_LOCUS9640</name>
    <name evidence="8" type="ORF">CTEN0397_LOCUS9641</name>
</gene>
<feature type="compositionally biased region" description="Pro residues" evidence="5">
    <location>
        <begin position="1"/>
        <end position="12"/>
    </location>
</feature>
<feature type="region of interest" description="Disordered" evidence="5">
    <location>
        <begin position="1"/>
        <end position="24"/>
    </location>
</feature>
<feature type="transmembrane region" description="Helical" evidence="6">
    <location>
        <begin position="159"/>
        <end position="176"/>
    </location>
</feature>
<evidence type="ECO:0000313" key="7">
    <source>
        <dbReference type="EMBL" id="CAD8938577.1"/>
    </source>
</evidence>
<evidence type="ECO:0000256" key="3">
    <source>
        <dbReference type="ARBA" id="ARBA00022989"/>
    </source>
</evidence>
<dbReference type="InterPro" id="IPR007203">
    <property type="entry name" value="ORMDL"/>
</dbReference>